<keyword evidence="3" id="KW-0597">Phosphoprotein</keyword>
<evidence type="ECO:0000256" key="1">
    <source>
        <dbReference type="ARBA" id="ARBA00004245"/>
    </source>
</evidence>
<feature type="compositionally biased region" description="Polar residues" evidence="5">
    <location>
        <begin position="547"/>
        <end position="560"/>
    </location>
</feature>
<comment type="caution">
    <text evidence="7">The sequence shown here is derived from an EMBL/GenBank/DDBJ whole genome shotgun (WGS) entry which is preliminary data.</text>
</comment>
<feature type="compositionally biased region" description="Polar residues" evidence="5">
    <location>
        <begin position="216"/>
        <end position="230"/>
    </location>
</feature>
<comment type="subcellular location">
    <subcellularLocation>
        <location evidence="1">Cytoplasm</location>
        <location evidence="1">Cytoskeleton</location>
    </subcellularLocation>
</comment>
<dbReference type="InterPro" id="IPR026657">
    <property type="entry name" value="DDA3/GTSE-1"/>
</dbReference>
<feature type="region of interest" description="Disordered" evidence="5">
    <location>
        <begin position="540"/>
        <end position="632"/>
    </location>
</feature>
<keyword evidence="4" id="KW-0206">Cytoskeleton</keyword>
<dbReference type="AlphaFoldDB" id="A0A7J6BAV9"/>
<protein>
    <recommendedName>
        <fullName evidence="6">G2 and S phase-expressed protein 1 N-terminal domain-containing protein</fullName>
    </recommendedName>
</protein>
<reference evidence="7 8" key="1">
    <citation type="submission" date="2020-02" db="EMBL/GenBank/DDBJ databases">
        <title>A chromosome-scale genome assembly of the black bullhead catfish (Ameiurus melas).</title>
        <authorList>
            <person name="Wen M."/>
            <person name="Zham M."/>
            <person name="Cabau C."/>
            <person name="Klopp C."/>
            <person name="Donnadieu C."/>
            <person name="Roques C."/>
            <person name="Bouchez O."/>
            <person name="Lampietro C."/>
            <person name="Jouanno E."/>
            <person name="Herpin A."/>
            <person name="Louis A."/>
            <person name="Berthelot C."/>
            <person name="Parey E."/>
            <person name="Roest-Crollius H."/>
            <person name="Braasch I."/>
            <person name="Postlethwait J."/>
            <person name="Robinson-Rechavi M."/>
            <person name="Echchiki A."/>
            <person name="Begum T."/>
            <person name="Montfort J."/>
            <person name="Schartl M."/>
            <person name="Bobe J."/>
            <person name="Guiguen Y."/>
        </authorList>
    </citation>
    <scope>NUCLEOTIDE SEQUENCE [LARGE SCALE GENOMIC DNA]</scope>
    <source>
        <strain evidence="7">M_S1</strain>
        <tissue evidence="7">Blood</tissue>
    </source>
</reference>
<accession>A0A7J6BAV9</accession>
<feature type="region of interest" description="Disordered" evidence="5">
    <location>
        <begin position="660"/>
        <end position="697"/>
    </location>
</feature>
<evidence type="ECO:0000313" key="7">
    <source>
        <dbReference type="EMBL" id="KAF4091171.1"/>
    </source>
</evidence>
<feature type="compositionally biased region" description="Low complexity" evidence="5">
    <location>
        <begin position="358"/>
        <end position="375"/>
    </location>
</feature>
<dbReference type="Proteomes" id="UP000593565">
    <property type="component" value="Unassembled WGS sequence"/>
</dbReference>
<dbReference type="PANTHER" id="PTHR21584:SF10">
    <property type="entry name" value="G2 AND S PHASE-EXPRESSED PROTEIN 1"/>
    <property type="match status" value="1"/>
</dbReference>
<dbReference type="Pfam" id="PF15259">
    <property type="entry name" value="GTSE1_N"/>
    <property type="match status" value="1"/>
</dbReference>
<proteinExistence type="predicted"/>
<dbReference type="PANTHER" id="PTHR21584">
    <property type="entry name" value="DIFFERENTIAL DISPLAY AND ACTIVATED BY P53 DDA3 /G2 S PHASE EXPRESSED 1"/>
    <property type="match status" value="1"/>
</dbReference>
<evidence type="ECO:0000256" key="2">
    <source>
        <dbReference type="ARBA" id="ARBA00022490"/>
    </source>
</evidence>
<dbReference type="GO" id="GO:0008017">
    <property type="term" value="F:microtubule binding"/>
    <property type="evidence" value="ECO:0007669"/>
    <property type="project" value="TreeGrafter"/>
</dbReference>
<sequence>MAHLVHRKLVQGGKGQHCRCDFETHKTTDFDLPSVFLLMMASIANDDFCSLAEEKFDFEVSLSPASSKGENDVEDEVFLGPVTHKEISISHGVESNMKDSISSGPSLGEEPSWSPLLEENFEEIHKEAHLLASHLERTLTEPVAKDLTAASSLPEDAEKFEMDSSAKLGMFKPADPLSPIKRETFCIQDSPMKQLPPAIQRRLQKSSIMSGGIPRLSTSSPVRTTDTQPKMATRGKSLVPSGRVLPNKPTAMGNSRLSSGTRPALPCKNRLPPPSKSCFGLKRSPGSRDANRTGSAEDLLSDTTSVASDMSDSSFNTSLPVKRALPAHSKTELRGGGPLHKVPMLPNRRVVDRSQNTSSSSSSSVSSINSSLSVSPTAKCKLNSSLNTSVGSISGRIPSSGSRFPNFNRKSGIISKPLESSAGRTASFSTQGRKRSEPVPRAVKDTPIRGTETGLSVQHQTPAKKTMQRTTSVPSISTLAVKSLSTVKVNSNLKAFVAPSPTNTLKGVRGSEVTSPDVPRIMKPKRLMSACSVDSVPQRLVLPTPHGLQTPSSTSENPFQSKLRRPSALPTPVSRRVSGIPMLTPKSVPRLKSSHTPEPQSPASSSSISHASPGQLKQSEQQEVVEQAGPKEDSYALSELQPHSLVFTLEDDFDGPTAFEPAKVKSFKPSPDDLEPHTTNSECPSFSKAEEIPHNPQLKTETQEVLLVDAPAPVLNPEEKVLIDLSNTPDLIKTIPSKGFGGQLIDLSSPLIKWSPDGKNESPVNEPPPLINLSF</sequence>
<evidence type="ECO:0000259" key="6">
    <source>
        <dbReference type="Pfam" id="PF15259"/>
    </source>
</evidence>
<gene>
    <name evidence="7" type="ORF">AMELA_G00034090</name>
</gene>
<evidence type="ECO:0000256" key="3">
    <source>
        <dbReference type="ARBA" id="ARBA00022553"/>
    </source>
</evidence>
<feature type="compositionally biased region" description="Polar residues" evidence="5">
    <location>
        <begin position="422"/>
        <end position="431"/>
    </location>
</feature>
<feature type="compositionally biased region" description="Low complexity" evidence="5">
    <location>
        <begin position="601"/>
        <end position="613"/>
    </location>
</feature>
<feature type="compositionally biased region" description="Basic and acidic residues" evidence="5">
    <location>
        <begin position="434"/>
        <end position="447"/>
    </location>
</feature>
<feature type="compositionally biased region" description="Pro residues" evidence="5">
    <location>
        <begin position="765"/>
        <end position="775"/>
    </location>
</feature>
<evidence type="ECO:0000256" key="5">
    <source>
        <dbReference type="SAM" id="MobiDB-lite"/>
    </source>
</evidence>
<dbReference type="GO" id="GO:0005881">
    <property type="term" value="C:cytoplasmic microtubule"/>
    <property type="evidence" value="ECO:0007669"/>
    <property type="project" value="TreeGrafter"/>
</dbReference>
<keyword evidence="2" id="KW-0963">Cytoplasm</keyword>
<feature type="region of interest" description="Disordered" evidence="5">
    <location>
        <begin position="756"/>
        <end position="775"/>
    </location>
</feature>
<feature type="compositionally biased region" description="Polar residues" evidence="5">
    <location>
        <begin position="301"/>
        <end position="319"/>
    </location>
</feature>
<feature type="domain" description="G2 and S phase-expressed protein 1 N-terminal" evidence="6">
    <location>
        <begin position="50"/>
        <end position="190"/>
    </location>
</feature>
<dbReference type="InterPro" id="IPR032768">
    <property type="entry name" value="GTSE1_N"/>
</dbReference>
<feature type="compositionally biased region" description="Polar residues" evidence="5">
    <location>
        <begin position="252"/>
        <end position="261"/>
    </location>
</feature>
<feature type="compositionally biased region" description="Polar residues" evidence="5">
    <location>
        <begin position="615"/>
        <end position="624"/>
    </location>
</feature>
<feature type="region of interest" description="Disordered" evidence="5">
    <location>
        <begin position="210"/>
        <end position="447"/>
    </location>
</feature>
<keyword evidence="8" id="KW-1185">Reference proteome</keyword>
<evidence type="ECO:0000256" key="4">
    <source>
        <dbReference type="ARBA" id="ARBA00023212"/>
    </source>
</evidence>
<feature type="compositionally biased region" description="Low complexity" evidence="5">
    <location>
        <begin position="389"/>
        <end position="403"/>
    </location>
</feature>
<dbReference type="EMBL" id="JAAGNN010000003">
    <property type="protein sequence ID" value="KAF4091171.1"/>
    <property type="molecule type" value="Genomic_DNA"/>
</dbReference>
<evidence type="ECO:0000313" key="8">
    <source>
        <dbReference type="Proteomes" id="UP000593565"/>
    </source>
</evidence>
<name>A0A7J6BAV9_AMEME</name>
<organism evidence="7 8">
    <name type="scientific">Ameiurus melas</name>
    <name type="common">Black bullhead</name>
    <name type="synonym">Silurus melas</name>
    <dbReference type="NCBI Taxonomy" id="219545"/>
    <lineage>
        <taxon>Eukaryota</taxon>
        <taxon>Metazoa</taxon>
        <taxon>Chordata</taxon>
        <taxon>Craniata</taxon>
        <taxon>Vertebrata</taxon>
        <taxon>Euteleostomi</taxon>
        <taxon>Actinopterygii</taxon>
        <taxon>Neopterygii</taxon>
        <taxon>Teleostei</taxon>
        <taxon>Ostariophysi</taxon>
        <taxon>Siluriformes</taxon>
        <taxon>Ictaluridae</taxon>
        <taxon>Ameiurus</taxon>
    </lineage>
</organism>